<dbReference type="CDD" id="cd01949">
    <property type="entry name" value="GGDEF"/>
    <property type="match status" value="1"/>
</dbReference>
<dbReference type="EMBL" id="JMIU01000001">
    <property type="protein sequence ID" value="KDN96040.1"/>
    <property type="molecule type" value="Genomic_DNA"/>
</dbReference>
<dbReference type="InterPro" id="IPR050469">
    <property type="entry name" value="Diguanylate_Cyclase"/>
</dbReference>
<dbReference type="InterPro" id="IPR043128">
    <property type="entry name" value="Rev_trsase/Diguanyl_cyclase"/>
</dbReference>
<dbReference type="GO" id="GO:0043709">
    <property type="term" value="P:cell adhesion involved in single-species biofilm formation"/>
    <property type="evidence" value="ECO:0007669"/>
    <property type="project" value="TreeGrafter"/>
</dbReference>
<proteinExistence type="predicted"/>
<dbReference type="Gene3D" id="1.10.490.10">
    <property type="entry name" value="Globins"/>
    <property type="match status" value="1"/>
</dbReference>
<dbReference type="GO" id="GO:0019825">
    <property type="term" value="F:oxygen binding"/>
    <property type="evidence" value="ECO:0007669"/>
    <property type="project" value="InterPro"/>
</dbReference>
<comment type="cofactor">
    <cofactor evidence="1">
        <name>Mg(2+)</name>
        <dbReference type="ChEBI" id="CHEBI:18420"/>
    </cofactor>
</comment>
<dbReference type="PANTHER" id="PTHR45138">
    <property type="entry name" value="REGULATORY COMPONENTS OF SENSORY TRANSDUCTION SYSTEM"/>
    <property type="match status" value="1"/>
</dbReference>
<evidence type="ECO:0000256" key="4">
    <source>
        <dbReference type="ARBA" id="ARBA00029839"/>
    </source>
</evidence>
<keyword evidence="8" id="KW-1185">Reference proteome</keyword>
<dbReference type="Proteomes" id="UP000027341">
    <property type="component" value="Unassembled WGS sequence"/>
</dbReference>
<dbReference type="SMART" id="SM00267">
    <property type="entry name" value="GGDEF"/>
    <property type="match status" value="1"/>
</dbReference>
<dbReference type="GO" id="GO:0020037">
    <property type="term" value="F:heme binding"/>
    <property type="evidence" value="ECO:0007669"/>
    <property type="project" value="InterPro"/>
</dbReference>
<evidence type="ECO:0000259" key="6">
    <source>
        <dbReference type="PROSITE" id="PS50887"/>
    </source>
</evidence>
<dbReference type="STRING" id="28885.EI16_07060"/>
<comment type="catalytic activity">
    <reaction evidence="5">
        <text>2 GTP = 3',3'-c-di-GMP + 2 diphosphate</text>
        <dbReference type="Rhea" id="RHEA:24898"/>
        <dbReference type="ChEBI" id="CHEBI:33019"/>
        <dbReference type="ChEBI" id="CHEBI:37565"/>
        <dbReference type="ChEBI" id="CHEBI:58805"/>
        <dbReference type="EC" id="2.7.7.65"/>
    </reaction>
</comment>
<dbReference type="NCBIfam" id="TIGR00254">
    <property type="entry name" value="GGDEF"/>
    <property type="match status" value="1"/>
</dbReference>
<protein>
    <recommendedName>
        <fullName evidence="3">Diguanylate cyclase DosC</fullName>
        <ecNumber evidence="2">2.7.7.65</ecNumber>
    </recommendedName>
    <alternativeName>
        <fullName evidence="4">Direct oxygen-sensing cyclase</fullName>
    </alternativeName>
</protein>
<reference evidence="7 8" key="1">
    <citation type="submission" date="2014-04" db="EMBL/GenBank/DDBJ databases">
        <title>Draft genome sequence of Hydrogenovibrio marinus MH-110, a model organism for aerobic H2 metabolism.</title>
        <authorList>
            <person name="Cha H.J."/>
            <person name="Jo B.H."/>
            <person name="Hwang B.H."/>
        </authorList>
    </citation>
    <scope>NUCLEOTIDE SEQUENCE [LARGE SCALE GENOMIC DNA]</scope>
    <source>
        <strain evidence="7 8">MH-110</strain>
    </source>
</reference>
<dbReference type="InterPro" id="IPR012292">
    <property type="entry name" value="Globin/Proto"/>
</dbReference>
<dbReference type="InterPro" id="IPR009050">
    <property type="entry name" value="Globin-like_sf"/>
</dbReference>
<evidence type="ECO:0000313" key="7">
    <source>
        <dbReference type="EMBL" id="KDN96040.1"/>
    </source>
</evidence>
<dbReference type="GO" id="GO:0005886">
    <property type="term" value="C:plasma membrane"/>
    <property type="evidence" value="ECO:0007669"/>
    <property type="project" value="TreeGrafter"/>
</dbReference>
<dbReference type="AlphaFoldDB" id="A0A067A0Z6"/>
<dbReference type="PANTHER" id="PTHR45138:SF9">
    <property type="entry name" value="DIGUANYLATE CYCLASE DGCM-RELATED"/>
    <property type="match status" value="1"/>
</dbReference>
<dbReference type="GO" id="GO:0052621">
    <property type="term" value="F:diguanylate cyclase activity"/>
    <property type="evidence" value="ECO:0007669"/>
    <property type="project" value="UniProtKB-EC"/>
</dbReference>
<dbReference type="RefSeq" id="WP_029911343.1">
    <property type="nucleotide sequence ID" value="NZ_AP020335.1"/>
</dbReference>
<evidence type="ECO:0000256" key="5">
    <source>
        <dbReference type="ARBA" id="ARBA00034247"/>
    </source>
</evidence>
<comment type="caution">
    <text evidence="7">The sequence shown here is derived from an EMBL/GenBank/DDBJ whole genome shotgun (WGS) entry which is preliminary data.</text>
</comment>
<dbReference type="Pfam" id="PF00990">
    <property type="entry name" value="GGDEF"/>
    <property type="match status" value="1"/>
</dbReference>
<dbReference type="SUPFAM" id="SSF55073">
    <property type="entry name" value="Nucleotide cyclase"/>
    <property type="match status" value="1"/>
</dbReference>
<dbReference type="PROSITE" id="PS50887">
    <property type="entry name" value="GGDEF"/>
    <property type="match status" value="1"/>
</dbReference>
<feature type="domain" description="GGDEF" evidence="6">
    <location>
        <begin position="285"/>
        <end position="421"/>
    </location>
</feature>
<name>A0A067A0Z6_HYDMR</name>
<evidence type="ECO:0000313" key="8">
    <source>
        <dbReference type="Proteomes" id="UP000027341"/>
    </source>
</evidence>
<dbReference type="InterPro" id="IPR000160">
    <property type="entry name" value="GGDEF_dom"/>
</dbReference>
<dbReference type="InterPro" id="IPR044398">
    <property type="entry name" value="Globin-sensor_dom"/>
</dbReference>
<dbReference type="Pfam" id="PF11563">
    <property type="entry name" value="Protoglobin"/>
    <property type="match status" value="1"/>
</dbReference>
<sequence length="421" mass="48758">MTEKSTQKIIDELFRHFYRELLSEPHYAVFFERYDVDLIRQKQGQSFLELLELSDEDIHENGLKIGKIHINIGLPFEDLYAGYHKLQQLIPIYFNEHWLVDHQLFRRLSLQKMAAAEGYFQSYIQQMAHEIAITVEKRNLLLRPSYAELANQPLICLKEILGHLLDEESPLPEMDYEVCPLTDQLANHTCLNGEERIELEKLHSLQHIMGHNFLFFVKSKEYALAVFLLSRFYGMALDLSNRIGLAFQMSFIQELQKDPLTHFYLRHDMETLIDSALNLSVADKRNVAIIMLDLDDFKFINDSHGHLAGDHVLKEVSELFSQVVRESDKIFRYGGEEFLILLDGAGIDVASGIAERLRKLIENHPFDLGMHRTTKITASIGIAAYHPATMEKVPSARHFIDVCDRMLLKAKHSGKNRIEYC</sequence>
<organism evidence="7 8">
    <name type="scientific">Hydrogenovibrio marinus</name>
    <dbReference type="NCBI Taxonomy" id="28885"/>
    <lineage>
        <taxon>Bacteria</taxon>
        <taxon>Pseudomonadati</taxon>
        <taxon>Pseudomonadota</taxon>
        <taxon>Gammaproteobacteria</taxon>
        <taxon>Thiotrichales</taxon>
        <taxon>Piscirickettsiaceae</taxon>
        <taxon>Hydrogenovibrio</taxon>
    </lineage>
</organism>
<evidence type="ECO:0000256" key="2">
    <source>
        <dbReference type="ARBA" id="ARBA00012528"/>
    </source>
</evidence>
<dbReference type="GO" id="GO:1902201">
    <property type="term" value="P:negative regulation of bacterial-type flagellum-dependent cell motility"/>
    <property type="evidence" value="ECO:0007669"/>
    <property type="project" value="TreeGrafter"/>
</dbReference>
<accession>A0A067A0Z6</accession>
<evidence type="ECO:0000256" key="1">
    <source>
        <dbReference type="ARBA" id="ARBA00001946"/>
    </source>
</evidence>
<evidence type="ECO:0000256" key="3">
    <source>
        <dbReference type="ARBA" id="ARBA00015125"/>
    </source>
</evidence>
<dbReference type="Gene3D" id="3.30.70.270">
    <property type="match status" value="1"/>
</dbReference>
<dbReference type="FunFam" id="3.30.70.270:FF:000001">
    <property type="entry name" value="Diguanylate cyclase domain protein"/>
    <property type="match status" value="1"/>
</dbReference>
<dbReference type="SUPFAM" id="SSF46458">
    <property type="entry name" value="Globin-like"/>
    <property type="match status" value="1"/>
</dbReference>
<gene>
    <name evidence="7" type="ORF">EI16_07060</name>
</gene>
<dbReference type="EC" id="2.7.7.65" evidence="2"/>
<dbReference type="InterPro" id="IPR029787">
    <property type="entry name" value="Nucleotide_cyclase"/>
</dbReference>